<dbReference type="InterPro" id="IPR050631">
    <property type="entry name" value="PheA/TfdB_FAD_monoxygenase"/>
</dbReference>
<dbReference type="PRINTS" id="PR00420">
    <property type="entry name" value="RNGMNOXGNASE"/>
</dbReference>
<dbReference type="InterPro" id="IPR002938">
    <property type="entry name" value="FAD-bd"/>
</dbReference>
<dbReference type="EMBL" id="FOFR01000012">
    <property type="protein sequence ID" value="SER53369.1"/>
    <property type="molecule type" value="Genomic_DNA"/>
</dbReference>
<dbReference type="NCBIfam" id="NF004834">
    <property type="entry name" value="PRK06185.1-3"/>
    <property type="match status" value="1"/>
</dbReference>
<reference evidence="4" key="1">
    <citation type="submission" date="2016-10" db="EMBL/GenBank/DDBJ databases">
        <authorList>
            <person name="Varghese N."/>
            <person name="Submissions S."/>
        </authorList>
    </citation>
    <scope>NUCLEOTIDE SEQUENCE [LARGE SCALE GENOMIC DNA]</scope>
    <source>
        <strain evidence="4">CGMCC 4.3525</strain>
    </source>
</reference>
<gene>
    <name evidence="3" type="ORF">SAMN05216188_112148</name>
</gene>
<proteinExistence type="predicted"/>
<protein>
    <submittedName>
        <fullName evidence="3">2-polyprenyl-6-methoxyphenol hydroxylase</fullName>
    </submittedName>
</protein>
<dbReference type="Gene3D" id="3.50.50.60">
    <property type="entry name" value="FAD/NAD(P)-binding domain"/>
    <property type="match status" value="2"/>
</dbReference>
<accession>A0A1H9Q035</accession>
<dbReference type="PANTHER" id="PTHR43476">
    <property type="entry name" value="3-(3-HYDROXY-PHENYL)PROPIONATE/3-HYDROXYCINNAMIC ACID HYDROXYLASE"/>
    <property type="match status" value="1"/>
</dbReference>
<dbReference type="GO" id="GO:0071949">
    <property type="term" value="F:FAD binding"/>
    <property type="evidence" value="ECO:0007669"/>
    <property type="project" value="InterPro"/>
</dbReference>
<dbReference type="InterPro" id="IPR036188">
    <property type="entry name" value="FAD/NAD-bd_sf"/>
</dbReference>
<sequence>MERTTCLIAGGGPAGMVLGLLLARGGVEVTVLEKHADFLRDFRGDTVHASTLTLMDELGLGPAFEQVPQQRVDKLEALLDGGRKATIADLSRLPGAHKHIAMVPQWDLLDLLADAGRLEPSFTLRMNTEVTAITRNGARVTGVRYRDRVDGHEGEIAADLVVAADGRGSILRAAVDLPVHRFGAPMDVWWFRLPRNESDPVKGGAGRFSAGSGLVLIPRGDYFQCAFLIRKGTDRRLRAEGVEKFRDRVRTLVPWLADRVDHIEDLDDVKLLDVRLDRLRRWHVDGLLCIGDAAHAMSPVGGVGINLAAQDAVAAATLLAKPLREGAVSGATLAKVRRRRLFPTLVIQTGQRLIHRLFLGRKLNSTETVSSTGTPFMLEVAQRFPLLQAVPAYLVAIGPRPEHAPGFARRKPQTIARS</sequence>
<evidence type="ECO:0000313" key="4">
    <source>
        <dbReference type="Proteomes" id="UP000199352"/>
    </source>
</evidence>
<dbReference type="GO" id="GO:0016491">
    <property type="term" value="F:oxidoreductase activity"/>
    <property type="evidence" value="ECO:0007669"/>
    <property type="project" value="UniProtKB-KW"/>
</dbReference>
<dbReference type="OrthoDB" id="9791689at2"/>
<dbReference type="Pfam" id="PF01494">
    <property type="entry name" value="FAD_binding_3"/>
    <property type="match status" value="1"/>
</dbReference>
<dbReference type="RefSeq" id="WP_089954503.1">
    <property type="nucleotide sequence ID" value="NZ_FOFR01000012.1"/>
</dbReference>
<evidence type="ECO:0000259" key="2">
    <source>
        <dbReference type="Pfam" id="PF01494"/>
    </source>
</evidence>
<dbReference type="Proteomes" id="UP000199352">
    <property type="component" value="Unassembled WGS sequence"/>
</dbReference>
<dbReference type="AlphaFoldDB" id="A0A1H9Q035"/>
<keyword evidence="1" id="KW-0560">Oxidoreductase</keyword>
<evidence type="ECO:0000313" key="3">
    <source>
        <dbReference type="EMBL" id="SER53369.1"/>
    </source>
</evidence>
<dbReference type="STRING" id="402600.SAMN05216188_112148"/>
<dbReference type="PANTHER" id="PTHR43476:SF5">
    <property type="entry name" value="FAD-DEPENDENT MONOOXYGENASE"/>
    <property type="match status" value="1"/>
</dbReference>
<organism evidence="3 4">
    <name type="scientific">Lentzea xinjiangensis</name>
    <dbReference type="NCBI Taxonomy" id="402600"/>
    <lineage>
        <taxon>Bacteria</taxon>
        <taxon>Bacillati</taxon>
        <taxon>Actinomycetota</taxon>
        <taxon>Actinomycetes</taxon>
        <taxon>Pseudonocardiales</taxon>
        <taxon>Pseudonocardiaceae</taxon>
        <taxon>Lentzea</taxon>
    </lineage>
</organism>
<name>A0A1H9Q035_9PSEU</name>
<keyword evidence="4" id="KW-1185">Reference proteome</keyword>
<dbReference type="SUPFAM" id="SSF51905">
    <property type="entry name" value="FAD/NAD(P)-binding domain"/>
    <property type="match status" value="1"/>
</dbReference>
<dbReference type="NCBIfam" id="NF004833">
    <property type="entry name" value="PRK06185.1-1"/>
    <property type="match status" value="1"/>
</dbReference>
<feature type="domain" description="FAD-binding" evidence="2">
    <location>
        <begin position="4"/>
        <end position="347"/>
    </location>
</feature>
<evidence type="ECO:0000256" key="1">
    <source>
        <dbReference type="ARBA" id="ARBA00023002"/>
    </source>
</evidence>